<dbReference type="EMBL" id="QSCS01000011">
    <property type="protein sequence ID" value="RGY26394.1"/>
    <property type="molecule type" value="Genomic_DNA"/>
</dbReference>
<gene>
    <name evidence="1" type="ORF">DXA49_08840</name>
</gene>
<sequence>MNTYSKYVPNVFLAKCSEKHEKGEVIEVTTKYGKENECIVFNLIYEREGFYYYSIVRADGFNVQEWAKQRAERRHGWAQSAGQKSNEYFNRSNKDKDFLSLGEPIKVGHHSEKRHRKAIDDAWNNMGKSVEFSDKAAEHERIAKYWEEKANTINLSMPESIDFYEHKLEKAKEYHEGVKSGKYPREHAYTLTYAKKAVNEAQKNYELAKKLWGDYLTNGVV</sequence>
<name>A0A413J5A6_9BACE</name>
<accession>A0A413J5A6</accession>
<dbReference type="RefSeq" id="WP_117985449.1">
    <property type="nucleotide sequence ID" value="NZ_JADNGD010000004.1"/>
</dbReference>
<evidence type="ECO:0000313" key="1">
    <source>
        <dbReference type="EMBL" id="RGY26394.1"/>
    </source>
</evidence>
<dbReference type="InterPro" id="IPR021944">
    <property type="entry name" value="DUF3560"/>
</dbReference>
<protein>
    <submittedName>
        <fullName evidence="1">DUF3560 domain-containing protein</fullName>
    </submittedName>
</protein>
<dbReference type="Proteomes" id="UP000284431">
    <property type="component" value="Unassembled WGS sequence"/>
</dbReference>
<comment type="caution">
    <text evidence="1">The sequence shown here is derived from an EMBL/GenBank/DDBJ whole genome shotgun (WGS) entry which is preliminary data.</text>
</comment>
<dbReference type="Pfam" id="PF12083">
    <property type="entry name" value="DUF3560"/>
    <property type="match status" value="1"/>
</dbReference>
<proteinExistence type="predicted"/>
<reference evidence="1 2" key="1">
    <citation type="submission" date="2018-08" db="EMBL/GenBank/DDBJ databases">
        <title>A genome reference for cultivated species of the human gut microbiota.</title>
        <authorList>
            <person name="Zou Y."/>
            <person name="Xue W."/>
            <person name="Luo G."/>
        </authorList>
    </citation>
    <scope>NUCLEOTIDE SEQUENCE [LARGE SCALE GENOMIC DNA]</scope>
    <source>
        <strain evidence="1 2">OF02-6LB</strain>
    </source>
</reference>
<organism evidence="1 2">
    <name type="scientific">Bacteroides caccae</name>
    <dbReference type="NCBI Taxonomy" id="47678"/>
    <lineage>
        <taxon>Bacteria</taxon>
        <taxon>Pseudomonadati</taxon>
        <taxon>Bacteroidota</taxon>
        <taxon>Bacteroidia</taxon>
        <taxon>Bacteroidales</taxon>
        <taxon>Bacteroidaceae</taxon>
        <taxon>Bacteroides</taxon>
    </lineage>
</organism>
<dbReference type="AlphaFoldDB" id="A0A413J5A6"/>
<evidence type="ECO:0000313" key="2">
    <source>
        <dbReference type="Proteomes" id="UP000284431"/>
    </source>
</evidence>